<dbReference type="InterPro" id="IPR011990">
    <property type="entry name" value="TPR-like_helical_dom_sf"/>
</dbReference>
<keyword evidence="2 5" id="KW-0812">Transmembrane</keyword>
<dbReference type="GO" id="GO:0016020">
    <property type="term" value="C:membrane"/>
    <property type="evidence" value="ECO:0007669"/>
    <property type="project" value="UniProtKB-SubCell"/>
</dbReference>
<evidence type="ECO:0000259" key="6">
    <source>
        <dbReference type="Pfam" id="PF04932"/>
    </source>
</evidence>
<name>A0A2N2EAU9_9BACT</name>
<comment type="subcellular location">
    <subcellularLocation>
        <location evidence="1">Membrane</location>
        <topology evidence="1">Multi-pass membrane protein</topology>
    </subcellularLocation>
</comment>
<proteinExistence type="predicted"/>
<evidence type="ECO:0000256" key="2">
    <source>
        <dbReference type="ARBA" id="ARBA00022692"/>
    </source>
</evidence>
<dbReference type="PANTHER" id="PTHR37422">
    <property type="entry name" value="TEICHURONIC ACID BIOSYNTHESIS PROTEIN TUAE"/>
    <property type="match status" value="1"/>
</dbReference>
<feature type="transmembrane region" description="Helical" evidence="5">
    <location>
        <begin position="235"/>
        <end position="254"/>
    </location>
</feature>
<dbReference type="Gene3D" id="1.25.40.10">
    <property type="entry name" value="Tetratricopeptide repeat domain"/>
    <property type="match status" value="2"/>
</dbReference>
<evidence type="ECO:0000313" key="8">
    <source>
        <dbReference type="Proteomes" id="UP000233517"/>
    </source>
</evidence>
<dbReference type="Proteomes" id="UP000233517">
    <property type="component" value="Unassembled WGS sequence"/>
</dbReference>
<feature type="transmembrane region" description="Helical" evidence="5">
    <location>
        <begin position="341"/>
        <end position="364"/>
    </location>
</feature>
<keyword evidence="4 5" id="KW-0472">Membrane</keyword>
<feature type="transmembrane region" description="Helical" evidence="5">
    <location>
        <begin position="68"/>
        <end position="87"/>
    </location>
</feature>
<gene>
    <name evidence="7" type="ORF">CVU82_01375</name>
</gene>
<feature type="transmembrane region" description="Helical" evidence="5">
    <location>
        <begin position="385"/>
        <end position="406"/>
    </location>
</feature>
<evidence type="ECO:0000256" key="4">
    <source>
        <dbReference type="ARBA" id="ARBA00023136"/>
    </source>
</evidence>
<protein>
    <recommendedName>
        <fullName evidence="6">O-antigen ligase-related domain-containing protein</fullName>
    </recommendedName>
</protein>
<sequence length="764" mass="87977">MSEKNYLWILKIGVFASLLTLFFVFSDLLFPFVTSKQLSFNILIEILLVFYFVFIIKYPKYRPTKSLVTFGLLAYFVAIILSLFVSVDFNLSFWGDLERMLGLFHLLHFLALYFIVVSVFRTKKDYFWLFNVMILVCFVVALMMIGSHSEKYSQSILGNRAYLAAFMIFGIFLSFLMTVKNKEWWAKAIYLFSLPFFVYSLIKANVSGSHAGLMVGLFFSLLIFSIFSKSRKIKIGGISILLFFVISLTSLFLFRSNTVFDGTYLGQALRDFSSENITLRTRLISWNAAGHYLLDHPVNLIFGVGHGNYALVFDSYFDASFYDYDRHATYFDRAHNNLIDILATTGLIGLLTYLSLIFFLFYFLNKTYQQNKGNYDINNIKGLNIWEYSILSGLLVAYFVQNLAVFDSFSTYMYLMFFMAFVNFLEISNKKIDNNIVETKGRKEGVREEILFLFFGAASLMLIFNVNILAIKTSRKTIEAYTSLGRGDVLGFYQKSGEAFTLNSVMARDSKESYINLVTSNFDSMLEKSSLDDLEKIVLLAIQATDSNLNYNVNDSLMLFRSAKVYEMAGRLYSKKGDNNQAVKYNDIALKLIDMAIISSPQRVPLYSFKSSILLNVGREDEALESLNYAKNINKKMPDAFCQLANLNFVFENIEEFHKDFPICIEDGGLELMSFDSFISGFEEYFFAKEDFESLRKIYGVILEKYPEDIDWLSRSALVYYQIGDFDQAERNAFKILELDSSYKEDIDLFLEQLKSARAEANVD</sequence>
<feature type="transmembrane region" description="Helical" evidence="5">
    <location>
        <begin position="12"/>
        <end position="32"/>
    </location>
</feature>
<feature type="transmembrane region" description="Helical" evidence="5">
    <location>
        <begin position="127"/>
        <end position="148"/>
    </location>
</feature>
<evidence type="ECO:0000256" key="5">
    <source>
        <dbReference type="SAM" id="Phobius"/>
    </source>
</evidence>
<evidence type="ECO:0000256" key="3">
    <source>
        <dbReference type="ARBA" id="ARBA00022989"/>
    </source>
</evidence>
<dbReference type="AlphaFoldDB" id="A0A2N2EAU9"/>
<evidence type="ECO:0000313" key="7">
    <source>
        <dbReference type="EMBL" id="PKM91840.1"/>
    </source>
</evidence>
<feature type="transmembrane region" description="Helical" evidence="5">
    <location>
        <begin position="412"/>
        <end position="429"/>
    </location>
</feature>
<dbReference type="EMBL" id="PHAI01000001">
    <property type="protein sequence ID" value="PKM91840.1"/>
    <property type="molecule type" value="Genomic_DNA"/>
</dbReference>
<dbReference type="InterPro" id="IPR019734">
    <property type="entry name" value="TPR_rpt"/>
</dbReference>
<feature type="domain" description="O-antigen ligase-related" evidence="6">
    <location>
        <begin position="197"/>
        <end position="354"/>
    </location>
</feature>
<feature type="transmembrane region" description="Helical" evidence="5">
    <location>
        <begin position="38"/>
        <end position="56"/>
    </location>
</feature>
<evidence type="ECO:0000256" key="1">
    <source>
        <dbReference type="ARBA" id="ARBA00004141"/>
    </source>
</evidence>
<feature type="transmembrane region" description="Helical" evidence="5">
    <location>
        <begin position="184"/>
        <end position="202"/>
    </location>
</feature>
<dbReference type="InterPro" id="IPR007016">
    <property type="entry name" value="O-antigen_ligase-rel_domated"/>
</dbReference>
<feature type="transmembrane region" description="Helical" evidence="5">
    <location>
        <begin position="99"/>
        <end position="120"/>
    </location>
</feature>
<dbReference type="InterPro" id="IPR051533">
    <property type="entry name" value="WaaL-like"/>
</dbReference>
<comment type="caution">
    <text evidence="7">The sequence shown here is derived from an EMBL/GenBank/DDBJ whole genome shotgun (WGS) entry which is preliminary data.</text>
</comment>
<feature type="transmembrane region" description="Helical" evidence="5">
    <location>
        <begin position="450"/>
        <end position="471"/>
    </location>
</feature>
<reference evidence="7 8" key="1">
    <citation type="journal article" date="2017" name="ISME J.">
        <title>Potential for microbial H2 and metal transformations associated with novel bacteria and archaea in deep terrestrial subsurface sediments.</title>
        <authorList>
            <person name="Hernsdorf A.W."/>
            <person name="Amano Y."/>
            <person name="Miyakawa K."/>
            <person name="Ise K."/>
            <person name="Suzuki Y."/>
            <person name="Anantharaman K."/>
            <person name="Probst A."/>
            <person name="Burstein D."/>
            <person name="Thomas B.C."/>
            <person name="Banfield J.F."/>
        </authorList>
    </citation>
    <scope>NUCLEOTIDE SEQUENCE [LARGE SCALE GENOMIC DNA]</scope>
    <source>
        <strain evidence="7">HGW-Falkowbacteria-1</strain>
    </source>
</reference>
<feature type="transmembrane region" description="Helical" evidence="5">
    <location>
        <begin position="160"/>
        <end position="177"/>
    </location>
</feature>
<accession>A0A2N2EAU9</accession>
<dbReference type="Pfam" id="PF04932">
    <property type="entry name" value="Wzy_C"/>
    <property type="match status" value="1"/>
</dbReference>
<dbReference type="PANTHER" id="PTHR37422:SF23">
    <property type="entry name" value="TEICHURONIC ACID BIOSYNTHESIS PROTEIN TUAE"/>
    <property type="match status" value="1"/>
</dbReference>
<keyword evidence="3 5" id="KW-1133">Transmembrane helix</keyword>
<feature type="transmembrane region" description="Helical" evidence="5">
    <location>
        <begin position="208"/>
        <end position="228"/>
    </location>
</feature>
<organism evidence="7 8">
    <name type="scientific">Candidatus Falkowbacteria bacterium HGW-Falkowbacteria-1</name>
    <dbReference type="NCBI Taxonomy" id="2013768"/>
    <lineage>
        <taxon>Bacteria</taxon>
        <taxon>Candidatus Falkowiibacteriota</taxon>
    </lineage>
</organism>
<dbReference type="SUPFAM" id="SSF48452">
    <property type="entry name" value="TPR-like"/>
    <property type="match status" value="1"/>
</dbReference>
<dbReference type="SMART" id="SM00028">
    <property type="entry name" value="TPR"/>
    <property type="match status" value="3"/>
</dbReference>